<dbReference type="HAMAP" id="MF_01355">
    <property type="entry name" value="NDH1_NDH1L"/>
    <property type="match status" value="1"/>
</dbReference>
<accession>A0ABR9VSC8</accession>
<keyword evidence="10 13" id="KW-0472">Membrane</keyword>
<keyword evidence="7 13" id="KW-1133">Transmembrane helix</keyword>
<evidence type="ECO:0000256" key="4">
    <source>
        <dbReference type="ARBA" id="ARBA00022857"/>
    </source>
</evidence>
<gene>
    <name evidence="13" type="primary">ndhL</name>
    <name evidence="14" type="ORF">IQ217_10510</name>
</gene>
<evidence type="ECO:0000256" key="12">
    <source>
        <dbReference type="ARBA" id="ARBA00048026"/>
    </source>
</evidence>
<keyword evidence="13" id="KW-0813">Transport</keyword>
<evidence type="ECO:0000256" key="3">
    <source>
        <dbReference type="ARBA" id="ARBA00022719"/>
    </source>
</evidence>
<comment type="function">
    <text evidence="13">NDH-1 shuttles electrons from an unknown electron donor, via FMN and iron-sulfur (Fe-S) centers, to quinones in the respiratory and/or the photosynthetic chain. The immediate electron acceptor for the enzyme in this species is believed to be plastoquinone. Couples the redox reaction to proton translocation, and thus conserves the redox energy in a proton gradient. Cyanobacterial NDH-1 also plays a role in inorganic carbon-concentration.</text>
</comment>
<comment type="catalytic activity">
    <reaction evidence="12 13">
        <text>a plastoquinone + NADH + (n+1) H(+)(in) = a plastoquinol + NAD(+) + n H(+)(out)</text>
        <dbReference type="Rhea" id="RHEA:42608"/>
        <dbReference type="Rhea" id="RHEA-COMP:9561"/>
        <dbReference type="Rhea" id="RHEA-COMP:9562"/>
        <dbReference type="ChEBI" id="CHEBI:15378"/>
        <dbReference type="ChEBI" id="CHEBI:17757"/>
        <dbReference type="ChEBI" id="CHEBI:57540"/>
        <dbReference type="ChEBI" id="CHEBI:57945"/>
        <dbReference type="ChEBI" id="CHEBI:62192"/>
    </reaction>
</comment>
<evidence type="ECO:0000256" key="6">
    <source>
        <dbReference type="ARBA" id="ARBA00022967"/>
    </source>
</evidence>
<dbReference type="EC" id="7.1.1.-" evidence="13"/>
<comment type="subcellular location">
    <subcellularLocation>
        <location evidence="13">Cellular thylakoid membrane</location>
        <topology evidence="13">Multi-pass membrane protein</topology>
    </subcellularLocation>
    <subcellularLocation>
        <location evidence="1">Membrane</location>
        <topology evidence="1">Multi-pass membrane protein</topology>
    </subcellularLocation>
</comment>
<sequence length="82" mass="9526">MEDLLGLLLSETGLLAIIYLGLSLAYLLVFPALLYWYLQKRWYVASSIERLAMYFLVFLFFPGLLVLSPVLNLRPRRRTQTA</sequence>
<comment type="similarity">
    <text evidence="13">Belongs to the complex I NdhL subunit family.</text>
</comment>
<proteinExistence type="inferred from homology"/>
<evidence type="ECO:0000313" key="14">
    <source>
        <dbReference type="EMBL" id="MBE9254264.1"/>
    </source>
</evidence>
<evidence type="ECO:0000256" key="1">
    <source>
        <dbReference type="ARBA" id="ARBA00004141"/>
    </source>
</evidence>
<dbReference type="EMBL" id="JADEVV010000026">
    <property type="protein sequence ID" value="MBE9254264.1"/>
    <property type="molecule type" value="Genomic_DNA"/>
</dbReference>
<keyword evidence="15" id="KW-1185">Reference proteome</keyword>
<evidence type="ECO:0000256" key="9">
    <source>
        <dbReference type="ARBA" id="ARBA00023078"/>
    </source>
</evidence>
<comment type="caution">
    <text evidence="14">The sequence shown here is derived from an EMBL/GenBank/DDBJ whole genome shotgun (WGS) entry which is preliminary data.</text>
</comment>
<feature type="transmembrane region" description="Helical" evidence="13">
    <location>
        <begin position="12"/>
        <end position="38"/>
    </location>
</feature>
<evidence type="ECO:0000256" key="7">
    <source>
        <dbReference type="ARBA" id="ARBA00022989"/>
    </source>
</evidence>
<evidence type="ECO:0000256" key="2">
    <source>
        <dbReference type="ARBA" id="ARBA00022692"/>
    </source>
</evidence>
<evidence type="ECO:0000256" key="10">
    <source>
        <dbReference type="ARBA" id="ARBA00023136"/>
    </source>
</evidence>
<comment type="subunit">
    <text evidence="13">NDH-1 can be composed of about 15 different subunits; different subcomplexes with different compositions have been identified which probably have different functions.</text>
</comment>
<feature type="transmembrane region" description="Helical" evidence="13">
    <location>
        <begin position="50"/>
        <end position="71"/>
    </location>
</feature>
<comment type="catalytic activity">
    <reaction evidence="11 13">
        <text>a plastoquinone + NADPH + (n+1) H(+)(in) = a plastoquinol + NADP(+) + n H(+)(out)</text>
        <dbReference type="Rhea" id="RHEA:42612"/>
        <dbReference type="Rhea" id="RHEA-COMP:9561"/>
        <dbReference type="Rhea" id="RHEA-COMP:9562"/>
        <dbReference type="ChEBI" id="CHEBI:15378"/>
        <dbReference type="ChEBI" id="CHEBI:17757"/>
        <dbReference type="ChEBI" id="CHEBI:57783"/>
        <dbReference type="ChEBI" id="CHEBI:58349"/>
        <dbReference type="ChEBI" id="CHEBI:62192"/>
    </reaction>
</comment>
<dbReference type="Pfam" id="PF10716">
    <property type="entry name" value="NdhL"/>
    <property type="match status" value="1"/>
</dbReference>
<dbReference type="PANTHER" id="PTHR36727:SF2">
    <property type="entry name" value="NAD(P)H-QUINONE OXIDOREDUCTASE SUBUNIT L, CHLOROPLASTIC"/>
    <property type="match status" value="1"/>
</dbReference>
<keyword evidence="6 13" id="KW-1278">Translocase</keyword>
<evidence type="ECO:0000256" key="11">
    <source>
        <dbReference type="ARBA" id="ARBA00047726"/>
    </source>
</evidence>
<evidence type="ECO:0000256" key="5">
    <source>
        <dbReference type="ARBA" id="ARBA00022957"/>
    </source>
</evidence>
<dbReference type="InterPro" id="IPR019654">
    <property type="entry name" value="NADH-quinone_OxRdatse_su_L"/>
</dbReference>
<keyword evidence="5 13" id="KW-0618">Plastoquinone</keyword>
<protein>
    <recommendedName>
        <fullName evidence="13">NAD(P)H-quinone oxidoreductase subunit L</fullName>
        <ecNumber evidence="13">7.1.1.-</ecNumber>
    </recommendedName>
    <alternativeName>
        <fullName evidence="13">NAD(P)H dehydrogenase I subunit L</fullName>
        <shortName evidence="13">NDH-1 subunit L</shortName>
        <shortName evidence="13">NDH-L</shortName>
    </alternativeName>
</protein>
<keyword evidence="9 13" id="KW-0793">Thylakoid</keyword>
<reference evidence="14 15" key="1">
    <citation type="submission" date="2020-10" db="EMBL/GenBank/DDBJ databases">
        <authorList>
            <person name="Castelo-Branco R."/>
            <person name="Eusebio N."/>
            <person name="Adriana R."/>
            <person name="Vieira A."/>
            <person name="Brugerolle De Fraissinette N."/>
            <person name="Rezende De Castro R."/>
            <person name="Schneider M.P."/>
            <person name="Vasconcelos V."/>
            <person name="Leao P.N."/>
        </authorList>
    </citation>
    <scope>NUCLEOTIDE SEQUENCE [LARGE SCALE GENOMIC DNA]</scope>
    <source>
        <strain evidence="14 15">LEGE 00031</strain>
    </source>
</reference>
<evidence type="ECO:0000256" key="13">
    <source>
        <dbReference type="HAMAP-Rule" id="MF_01355"/>
    </source>
</evidence>
<name>A0ABR9VSC8_9SYNC</name>
<dbReference type="PANTHER" id="PTHR36727">
    <property type="entry name" value="NAD(P)H-QUINONE OXIDOREDUCTASE SUBUNIT L, CHLOROPLASTIC"/>
    <property type="match status" value="1"/>
</dbReference>
<evidence type="ECO:0000256" key="8">
    <source>
        <dbReference type="ARBA" id="ARBA00023027"/>
    </source>
</evidence>
<keyword evidence="3 13" id="KW-0874">Quinone</keyword>
<keyword evidence="4 13" id="KW-0521">NADP</keyword>
<dbReference type="Proteomes" id="UP000658720">
    <property type="component" value="Unassembled WGS sequence"/>
</dbReference>
<keyword evidence="2 13" id="KW-0812">Transmembrane</keyword>
<keyword evidence="8 13" id="KW-0520">NAD</keyword>
<evidence type="ECO:0000313" key="15">
    <source>
        <dbReference type="Proteomes" id="UP000658720"/>
    </source>
</evidence>
<organism evidence="14 15">
    <name type="scientific">Synechocystis salina LEGE 00031</name>
    <dbReference type="NCBI Taxonomy" id="1828736"/>
    <lineage>
        <taxon>Bacteria</taxon>
        <taxon>Bacillati</taxon>
        <taxon>Cyanobacteriota</taxon>
        <taxon>Cyanophyceae</taxon>
        <taxon>Synechococcales</taxon>
        <taxon>Merismopediaceae</taxon>
        <taxon>Synechocystis</taxon>
    </lineage>
</organism>
<dbReference type="RefSeq" id="WP_190597493.1">
    <property type="nucleotide sequence ID" value="NZ_JADEVV010000026.1"/>
</dbReference>